<evidence type="ECO:0000259" key="9">
    <source>
        <dbReference type="PROSITE" id="PS50206"/>
    </source>
</evidence>
<organism evidence="10 11">
    <name type="scientific">Drosophila kikkawai</name>
    <name type="common">Fruit fly</name>
    <dbReference type="NCBI Taxonomy" id="30033"/>
    <lineage>
        <taxon>Eukaryota</taxon>
        <taxon>Metazoa</taxon>
        <taxon>Ecdysozoa</taxon>
        <taxon>Arthropoda</taxon>
        <taxon>Hexapoda</taxon>
        <taxon>Insecta</taxon>
        <taxon>Pterygota</taxon>
        <taxon>Neoptera</taxon>
        <taxon>Endopterygota</taxon>
        <taxon>Diptera</taxon>
        <taxon>Brachycera</taxon>
        <taxon>Muscomorpha</taxon>
        <taxon>Ephydroidea</taxon>
        <taxon>Drosophilidae</taxon>
        <taxon>Drosophila</taxon>
        <taxon>Sophophora</taxon>
    </lineage>
</organism>
<gene>
    <name evidence="11" type="primary">stg</name>
</gene>
<dbReference type="RefSeq" id="XP_017023793.1">
    <property type="nucleotide sequence ID" value="XM_017168304.3"/>
</dbReference>
<dbReference type="FunFam" id="3.40.250.10:FF:000036">
    <property type="entry name" value="M-phase inducer phosphatase"/>
    <property type="match status" value="1"/>
</dbReference>
<dbReference type="PRINTS" id="PR00716">
    <property type="entry name" value="MPIPHPHTASE"/>
</dbReference>
<dbReference type="Gene3D" id="3.40.250.10">
    <property type="entry name" value="Rhodanese-like domain"/>
    <property type="match status" value="1"/>
</dbReference>
<evidence type="ECO:0000256" key="5">
    <source>
        <dbReference type="ARBA" id="ARBA00022912"/>
    </source>
</evidence>
<reference evidence="11" key="1">
    <citation type="submission" date="2025-08" db="UniProtKB">
        <authorList>
            <consortium name="RefSeq"/>
        </authorList>
    </citation>
    <scope>IDENTIFICATION</scope>
    <source>
        <strain evidence="11">14028-0561.14</strain>
        <tissue evidence="11">Whole fly</tissue>
    </source>
</reference>
<dbReference type="PANTHER" id="PTHR10828:SF76">
    <property type="entry name" value="M-PHASE INDUCER PHOSPHATASE"/>
    <property type="match status" value="1"/>
</dbReference>
<evidence type="ECO:0000256" key="4">
    <source>
        <dbReference type="ARBA" id="ARBA00022801"/>
    </source>
</evidence>
<sequence>MLWETIQEETNCSMDCNISNSNSHKLTGTRRARRSLELMAMDHHQEELSFYDDDVVPQDQQRSASPELMGLLSPEGSPQRFQIVRKQHILPAAASATSHTPARNSFRVFNSLSSTCSMESSMDDEYLEMFELESQSQQNAVLGFPSGLNSLISGQIKEQPSTVARSPAGLSMRRPSVRRCLSMTESNTATPPAHLQPPKTPETAARDCFKRPDPPASATCSPIQSKRHRCATEKENCPAPPAQILPSSNPPPLRKCMSLNDAEIMSALARSENRNEPELIGDFSKTYALPLMEGRHRDLKSISSATVARLLQGEFDDQVASYRIIDCRYPYEFEGGHIAGAKNLYTTDQILEEFLSVQQTELQQQQNIESGHKRNIIIFHCEFSSERGPKMSRFLRNLDRERNTNAYPALHYPEIYLLHNGYKEFFESHVDLCQPHAYRTMLDPAYNEAYRHFRAKSKSWNGDGLGGATGRLKKSRSRLML</sequence>
<keyword evidence="3" id="KW-0132">Cell division</keyword>
<feature type="region of interest" description="Disordered" evidence="8">
    <location>
        <begin position="184"/>
        <end position="203"/>
    </location>
</feature>
<dbReference type="InterPro" id="IPR036873">
    <property type="entry name" value="Rhodanese-like_dom_sf"/>
</dbReference>
<proteinExistence type="inferred from homology"/>
<keyword evidence="6" id="KW-0131">Cell cycle</keyword>
<dbReference type="Proteomes" id="UP001652661">
    <property type="component" value="Chromosome 3R"/>
</dbReference>
<dbReference type="GO" id="GO:0000086">
    <property type="term" value="P:G2/M transition of mitotic cell cycle"/>
    <property type="evidence" value="ECO:0007669"/>
    <property type="project" value="TreeGrafter"/>
</dbReference>
<protein>
    <recommendedName>
        <fullName evidence="2">protein-tyrosine-phosphatase</fullName>
        <ecNumber evidence="2">3.1.3.48</ecNumber>
    </recommendedName>
</protein>
<dbReference type="GO" id="GO:0005634">
    <property type="term" value="C:nucleus"/>
    <property type="evidence" value="ECO:0007669"/>
    <property type="project" value="TreeGrafter"/>
</dbReference>
<evidence type="ECO:0000256" key="8">
    <source>
        <dbReference type="SAM" id="MobiDB-lite"/>
    </source>
</evidence>
<dbReference type="EC" id="3.1.3.48" evidence="2"/>
<evidence type="ECO:0000313" key="10">
    <source>
        <dbReference type="Proteomes" id="UP001652661"/>
    </source>
</evidence>
<dbReference type="GO" id="GO:0051301">
    <property type="term" value="P:cell division"/>
    <property type="evidence" value="ECO:0007669"/>
    <property type="project" value="UniProtKB-KW"/>
</dbReference>
<evidence type="ECO:0000256" key="1">
    <source>
        <dbReference type="ARBA" id="ARBA00011065"/>
    </source>
</evidence>
<dbReference type="Pfam" id="PF00581">
    <property type="entry name" value="Rhodanese"/>
    <property type="match status" value="1"/>
</dbReference>
<evidence type="ECO:0000256" key="7">
    <source>
        <dbReference type="ARBA" id="ARBA00051722"/>
    </source>
</evidence>
<dbReference type="GO" id="GO:0110032">
    <property type="term" value="P:positive regulation of G2/MI transition of meiotic cell cycle"/>
    <property type="evidence" value="ECO:0007669"/>
    <property type="project" value="TreeGrafter"/>
</dbReference>
<evidence type="ECO:0000256" key="3">
    <source>
        <dbReference type="ARBA" id="ARBA00022618"/>
    </source>
</evidence>
<accession>A0A6P4IMP5</accession>
<dbReference type="GO" id="GO:0010971">
    <property type="term" value="P:positive regulation of G2/M transition of mitotic cell cycle"/>
    <property type="evidence" value="ECO:0007669"/>
    <property type="project" value="TreeGrafter"/>
</dbReference>
<dbReference type="GO" id="GO:0009794">
    <property type="term" value="P:regulation of mitotic cell cycle, embryonic"/>
    <property type="evidence" value="ECO:0007669"/>
    <property type="project" value="UniProtKB-ARBA"/>
</dbReference>
<dbReference type="GO" id="GO:0010256">
    <property type="term" value="P:endomembrane system organization"/>
    <property type="evidence" value="ECO:0007669"/>
    <property type="project" value="UniProtKB-ARBA"/>
</dbReference>
<keyword evidence="10" id="KW-1185">Reference proteome</keyword>
<dbReference type="CDD" id="cd01530">
    <property type="entry name" value="Cdc25"/>
    <property type="match status" value="1"/>
</dbReference>
<dbReference type="SUPFAM" id="SSF52821">
    <property type="entry name" value="Rhodanese/Cell cycle control phosphatase"/>
    <property type="match status" value="1"/>
</dbReference>
<evidence type="ECO:0000256" key="2">
    <source>
        <dbReference type="ARBA" id="ARBA00013064"/>
    </source>
</evidence>
<keyword evidence="4" id="KW-0378">Hydrolase</keyword>
<dbReference type="PANTHER" id="PTHR10828">
    <property type="entry name" value="M-PHASE INDUCER PHOSPHATASE DUAL SPECIFICITY PHOSPHATASE CDC25"/>
    <property type="match status" value="1"/>
</dbReference>
<keyword evidence="5" id="KW-0904">Protein phosphatase</keyword>
<feature type="compositionally biased region" description="Pro residues" evidence="8">
    <location>
        <begin position="238"/>
        <end position="251"/>
    </location>
</feature>
<comment type="catalytic activity">
    <reaction evidence="7">
        <text>O-phospho-L-tyrosyl-[protein] + H2O = L-tyrosyl-[protein] + phosphate</text>
        <dbReference type="Rhea" id="RHEA:10684"/>
        <dbReference type="Rhea" id="RHEA-COMP:10136"/>
        <dbReference type="Rhea" id="RHEA-COMP:20101"/>
        <dbReference type="ChEBI" id="CHEBI:15377"/>
        <dbReference type="ChEBI" id="CHEBI:43474"/>
        <dbReference type="ChEBI" id="CHEBI:46858"/>
        <dbReference type="ChEBI" id="CHEBI:61978"/>
        <dbReference type="EC" id="3.1.3.48"/>
    </reaction>
</comment>
<dbReference type="GO" id="GO:0032502">
    <property type="term" value="P:developmental process"/>
    <property type="evidence" value="ECO:0007669"/>
    <property type="project" value="UniProtKB-ARBA"/>
</dbReference>
<evidence type="ECO:0000256" key="6">
    <source>
        <dbReference type="ARBA" id="ARBA00023306"/>
    </source>
</evidence>
<name>A0A6P4IMP5_DROKI</name>
<comment type="similarity">
    <text evidence="1">Belongs to the MPI phosphatase family.</text>
</comment>
<dbReference type="InterPro" id="IPR001763">
    <property type="entry name" value="Rhodanese-like_dom"/>
</dbReference>
<feature type="region of interest" description="Disordered" evidence="8">
    <location>
        <begin position="231"/>
        <end position="251"/>
    </location>
</feature>
<dbReference type="AlphaFoldDB" id="A0A6P4IMP5"/>
<dbReference type="OMA" id="LYTHEQI"/>
<dbReference type="GO" id="GO:0004725">
    <property type="term" value="F:protein tyrosine phosphatase activity"/>
    <property type="evidence" value="ECO:0007669"/>
    <property type="project" value="UniProtKB-EC"/>
</dbReference>
<feature type="domain" description="Rhodanese" evidence="9">
    <location>
        <begin position="318"/>
        <end position="434"/>
    </location>
</feature>
<dbReference type="GO" id="GO:0005737">
    <property type="term" value="C:cytoplasm"/>
    <property type="evidence" value="ECO:0007669"/>
    <property type="project" value="TreeGrafter"/>
</dbReference>
<dbReference type="InterPro" id="IPR000751">
    <property type="entry name" value="MPI_Phosphatase"/>
</dbReference>
<dbReference type="OrthoDB" id="26523at2759"/>
<dbReference type="PROSITE" id="PS50206">
    <property type="entry name" value="RHODANESE_3"/>
    <property type="match status" value="1"/>
</dbReference>
<dbReference type="SMART" id="SM00450">
    <property type="entry name" value="RHOD"/>
    <property type="match status" value="1"/>
</dbReference>
<evidence type="ECO:0000313" key="11">
    <source>
        <dbReference type="RefSeq" id="XP_017023793.1"/>
    </source>
</evidence>